<dbReference type="KEGG" id="dmr:Deima_0730"/>
<dbReference type="RefSeq" id="WP_013555891.1">
    <property type="nucleotide sequence ID" value="NC_014958.1"/>
</dbReference>
<evidence type="ECO:0000313" key="2">
    <source>
        <dbReference type="Proteomes" id="UP000008635"/>
    </source>
</evidence>
<dbReference type="HOGENOM" id="CLU_2069222_0_0_0"/>
<name>E8U5P7_DEIML</name>
<protein>
    <submittedName>
        <fullName evidence="1">Uncharacterized protein</fullName>
    </submittedName>
</protein>
<keyword evidence="2" id="KW-1185">Reference proteome</keyword>
<accession>E8U5P7</accession>
<gene>
    <name evidence="1" type="ordered locus">Deima_0730</name>
</gene>
<dbReference type="AlphaFoldDB" id="E8U5P7"/>
<reference evidence="1 2" key="1">
    <citation type="journal article" date="2011" name="Stand. Genomic Sci.">
        <title>Complete genome sequence of Deinococcus maricopensis type strain (LB-34).</title>
        <authorList>
            <person name="Pukall R."/>
            <person name="Zeytun A."/>
            <person name="Lucas S."/>
            <person name="Lapidus A."/>
            <person name="Hammon N."/>
            <person name="Deshpande S."/>
            <person name="Nolan M."/>
            <person name="Cheng J.F."/>
            <person name="Pitluck S."/>
            <person name="Liolios K."/>
            <person name="Pagani I."/>
            <person name="Mikhailova N."/>
            <person name="Ivanova N."/>
            <person name="Mavromatis K."/>
            <person name="Pati A."/>
            <person name="Tapia R."/>
            <person name="Han C."/>
            <person name="Goodwin L."/>
            <person name="Chen A."/>
            <person name="Palaniappan K."/>
            <person name="Land M."/>
            <person name="Hauser L."/>
            <person name="Chang Y.J."/>
            <person name="Jeffries C.D."/>
            <person name="Brambilla E.M."/>
            <person name="Rohde M."/>
            <person name="Goker M."/>
            <person name="Detter J.C."/>
            <person name="Woyke T."/>
            <person name="Bristow J."/>
            <person name="Eisen J.A."/>
            <person name="Markowitz V."/>
            <person name="Hugenholtz P."/>
            <person name="Kyrpides N.C."/>
            <person name="Klenk H.P."/>
        </authorList>
    </citation>
    <scope>NUCLEOTIDE SEQUENCE [LARGE SCALE GENOMIC DNA]</scope>
    <source>
        <strain evidence="2">DSM 21211 / LMG 22137 / NRRL B-23946 / LB-34</strain>
    </source>
</reference>
<dbReference type="Proteomes" id="UP000008635">
    <property type="component" value="Chromosome"/>
</dbReference>
<reference evidence="2" key="2">
    <citation type="submission" date="2011-01" db="EMBL/GenBank/DDBJ databases">
        <title>The complete genome of Deinococcus maricopensis DSM 21211.</title>
        <authorList>
            <consortium name="US DOE Joint Genome Institute (JGI-PGF)"/>
            <person name="Lucas S."/>
            <person name="Copeland A."/>
            <person name="Lapidus A."/>
            <person name="Goodwin L."/>
            <person name="Pitluck S."/>
            <person name="Kyrpides N."/>
            <person name="Mavromatis K."/>
            <person name="Pagani I."/>
            <person name="Ivanova N."/>
            <person name="Ovchinnikova G."/>
            <person name="Zeytun A."/>
            <person name="Detter J.C."/>
            <person name="Han C."/>
            <person name="Land M."/>
            <person name="Hauser L."/>
            <person name="Markowitz V."/>
            <person name="Cheng J.-F."/>
            <person name="Hugenholtz P."/>
            <person name="Woyke T."/>
            <person name="Wu D."/>
            <person name="Pukall R."/>
            <person name="Gehrich-Schroeter G."/>
            <person name="Brambilla E."/>
            <person name="Klenk H.-P."/>
            <person name="Eisen J.A."/>
        </authorList>
    </citation>
    <scope>NUCLEOTIDE SEQUENCE [LARGE SCALE GENOMIC DNA]</scope>
    <source>
        <strain evidence="2">DSM 21211 / LMG 22137 / NRRL B-23946 / LB-34</strain>
    </source>
</reference>
<organism evidence="1 2">
    <name type="scientific">Deinococcus maricopensis (strain DSM 21211 / LMG 22137 / NRRL B-23946 / LB-34)</name>
    <dbReference type="NCBI Taxonomy" id="709986"/>
    <lineage>
        <taxon>Bacteria</taxon>
        <taxon>Thermotogati</taxon>
        <taxon>Deinococcota</taxon>
        <taxon>Deinococci</taxon>
        <taxon>Deinococcales</taxon>
        <taxon>Deinococcaceae</taxon>
        <taxon>Deinococcus</taxon>
    </lineage>
</organism>
<sequence precursor="true">MTNRRARPWYTLPFLLGVVLILAGLFMGSDLRAYDNDRLLGMPIEVVPRIFGTLAETLEDGFGVTRAQWTSSYGPLGNGHVGFSVHVRTPKPLNIKDAAVQARLERVFAGYFAVPHGR</sequence>
<proteinExistence type="predicted"/>
<dbReference type="STRING" id="709986.Deima_0730"/>
<dbReference type="EMBL" id="CP002454">
    <property type="protein sequence ID" value="ADV66386.1"/>
    <property type="molecule type" value="Genomic_DNA"/>
</dbReference>
<evidence type="ECO:0000313" key="1">
    <source>
        <dbReference type="EMBL" id="ADV66386.1"/>
    </source>
</evidence>